<dbReference type="RefSeq" id="XP_019735492.1">
    <property type="nucleotide sequence ID" value="XM_019879933.1"/>
</dbReference>
<feature type="region of interest" description="Disordered" evidence="7">
    <location>
        <begin position="807"/>
        <end position="829"/>
    </location>
</feature>
<keyword evidence="3" id="KW-0677">Repeat</keyword>
<keyword evidence="10" id="KW-1185">Reference proteome</keyword>
<sequence>MAFTNLFANLSHNGAKMNDQPSVTVRGDIDKVQRSTRGKRRTSRGESHDPRIKKEESLLRARCLSSMSVDGCLNQPNCSVQGLQHQRQCNWTKASRSDFDTFSQDDHPKTLDYHVQITDHEKMRAGFTERVANNCANEASHSGQKCKINHSMNQQQQRKRTKRQKGQQQEQEWPQNRARSHPTKSSRKPKTRTEPRKHMKNRNKTQPDKYFSPEFREQNIVLVNEQIVCRHFLHGKCIKGDSCQMQHIEARNDLIKKHCKYYLQGACVKGDHCPFMHKSFPCKFFHKKGKCSKGEDCRFSHEPLNDITTKLLNEVMALEVEYAKKNEQSSVQPVTGDEPEVTQVPNPPVIHQEANKGCGELVQPFKFNFYNSAEPNANTKETCRAEQVGDVTKEDAQAWEAACQSPSVVPSPGPPVLYSVEAVLGLKSSAVFKTPLSPNLTTLSVLPASSGCAGLANHCEVPYSVDVHMASKSTELGRSPTTAAPMPRVESYTPTGQRSSASRHNKASDLSRPQNEPWRETTACQVAQEIHSDDTPVPTSTSKLTQAEKCADYMKTGRTRHKSSLHCLEKEEKQNPTTDTTSSVDCAQQLKSSKLDFQSLFSSPPHLLSTPNLTNDFYPFNQSPQRSTPFQESASVLTALINPSSETAACGNPNNHLPLQGPYSKNAKSALTSPAPQAYCSSGTTTQRKTETLSLPALGCNKTLKTPFKSLFASSTTLSTPRHFTQTVSATPQWTNIKCQHSTTKRTAEPAQARANSLCSLFATPPALLSPPSAPQTNHSYQPEDTAALWSGAAQSDAPIPTLVSQAASHAENDRLVDPKQQQTQENAHRGIPTSKLATHQRLHGAHPSVDSSPAATSNSVLKTLFLSLSPYQQDSQ</sequence>
<accession>A0A3Q2YGK7</accession>
<keyword evidence="1" id="KW-0597">Phosphoprotein</keyword>
<feature type="region of interest" description="Disordered" evidence="7">
    <location>
        <begin position="474"/>
        <end position="521"/>
    </location>
</feature>
<dbReference type="KEGG" id="hcq:109521854"/>
<dbReference type="PANTHER" id="PTHR13119">
    <property type="entry name" value="ZINC FINGER CCCH DOMAIN-CONTAINING PROTEI"/>
    <property type="match status" value="1"/>
</dbReference>
<feature type="region of interest" description="Disordered" evidence="7">
    <location>
        <begin position="647"/>
        <end position="686"/>
    </location>
</feature>
<evidence type="ECO:0000256" key="1">
    <source>
        <dbReference type="ARBA" id="ARBA00022553"/>
    </source>
</evidence>
<feature type="zinc finger region" description="C3H1-type" evidence="6">
    <location>
        <begin position="253"/>
        <end position="275"/>
    </location>
</feature>
<feature type="compositionally biased region" description="Polar residues" evidence="7">
    <location>
        <begin position="492"/>
        <end position="502"/>
    </location>
</feature>
<feature type="region of interest" description="Disordered" evidence="7">
    <location>
        <begin position="12"/>
        <end position="51"/>
    </location>
</feature>
<feature type="domain" description="C3H1-type" evidence="8">
    <location>
        <begin position="253"/>
        <end position="275"/>
    </location>
</feature>
<dbReference type="GO" id="GO:0045892">
    <property type="term" value="P:negative regulation of DNA-templated transcription"/>
    <property type="evidence" value="ECO:0007669"/>
    <property type="project" value="InterPro"/>
</dbReference>
<evidence type="ECO:0000256" key="4">
    <source>
        <dbReference type="ARBA" id="ARBA00022771"/>
    </source>
</evidence>
<evidence type="ECO:0000259" key="8">
    <source>
        <dbReference type="PROSITE" id="PS50103"/>
    </source>
</evidence>
<keyword evidence="5 6" id="KW-0862">Zinc</keyword>
<dbReference type="Proteomes" id="UP000264820">
    <property type="component" value="Unplaced"/>
</dbReference>
<dbReference type="STRING" id="109280.ENSHCOP00000017324"/>
<dbReference type="GeneID" id="109521854"/>
<feature type="zinc finger region" description="C3H1-type" evidence="6">
    <location>
        <begin position="224"/>
        <end position="250"/>
    </location>
</feature>
<dbReference type="InterPro" id="IPR045124">
    <property type="entry name" value="Su(sable)-like"/>
</dbReference>
<name>A0A3Q2YGK7_HIPCM</name>
<dbReference type="GO" id="GO:0003723">
    <property type="term" value="F:RNA binding"/>
    <property type="evidence" value="ECO:0007669"/>
    <property type="project" value="InterPro"/>
</dbReference>
<dbReference type="SUPFAM" id="SSF90229">
    <property type="entry name" value="CCCH zinc finger"/>
    <property type="match status" value="2"/>
</dbReference>
<feature type="region of interest" description="Disordered" evidence="7">
    <location>
        <begin position="139"/>
        <end position="210"/>
    </location>
</feature>
<proteinExistence type="predicted"/>
<dbReference type="InterPro" id="IPR000571">
    <property type="entry name" value="Znf_CCCH"/>
</dbReference>
<dbReference type="SMART" id="SM00356">
    <property type="entry name" value="ZnF_C3H1"/>
    <property type="match status" value="3"/>
</dbReference>
<protein>
    <submittedName>
        <fullName evidence="9">Uncharacterized LOC109521854</fullName>
    </submittedName>
</protein>
<dbReference type="Pfam" id="PF22623">
    <property type="entry name" value="zf-CCCH_9"/>
    <property type="match status" value="1"/>
</dbReference>
<dbReference type="Ensembl" id="ENSHCOT00000014085.1">
    <property type="protein sequence ID" value="ENSHCOP00000017324.1"/>
    <property type="gene ID" value="ENSHCOG00000001024.1"/>
</dbReference>
<reference evidence="9" key="2">
    <citation type="submission" date="2025-09" db="UniProtKB">
        <authorList>
            <consortium name="Ensembl"/>
        </authorList>
    </citation>
    <scope>IDENTIFICATION</scope>
</reference>
<dbReference type="AlphaFoldDB" id="A0A3Q2YGK7"/>
<evidence type="ECO:0000256" key="3">
    <source>
        <dbReference type="ARBA" id="ARBA00022737"/>
    </source>
</evidence>
<dbReference type="GO" id="GO:0005634">
    <property type="term" value="C:nucleus"/>
    <property type="evidence" value="ECO:0007669"/>
    <property type="project" value="TreeGrafter"/>
</dbReference>
<dbReference type="PROSITE" id="PS50103">
    <property type="entry name" value="ZF_C3H1"/>
    <property type="match status" value="3"/>
</dbReference>
<dbReference type="GO" id="GO:0008270">
    <property type="term" value="F:zinc ion binding"/>
    <property type="evidence" value="ECO:0007669"/>
    <property type="project" value="UniProtKB-KW"/>
</dbReference>
<dbReference type="OrthoDB" id="411372at2759"/>
<evidence type="ECO:0000256" key="7">
    <source>
        <dbReference type="SAM" id="MobiDB-lite"/>
    </source>
</evidence>
<feature type="compositionally biased region" description="Polar residues" evidence="7">
    <location>
        <begin position="647"/>
        <end position="657"/>
    </location>
</feature>
<evidence type="ECO:0000313" key="9">
    <source>
        <dbReference type="Ensembl" id="ENSHCOP00000017324.1"/>
    </source>
</evidence>
<evidence type="ECO:0000313" key="10">
    <source>
        <dbReference type="Proteomes" id="UP000264820"/>
    </source>
</evidence>
<dbReference type="Gene3D" id="4.10.1000.10">
    <property type="entry name" value="Zinc finger, CCCH-type"/>
    <property type="match status" value="1"/>
</dbReference>
<feature type="compositionally biased region" description="Polar residues" evidence="7">
    <location>
        <begin position="666"/>
        <end position="686"/>
    </location>
</feature>
<dbReference type="InterPro" id="IPR036855">
    <property type="entry name" value="Znf_CCCH_sf"/>
</dbReference>
<dbReference type="GeneTree" id="ENSGT00940000172527"/>
<dbReference type="Gene3D" id="1.20.120.1350">
    <property type="entry name" value="Pneumovirus matrix protein 2 (M2), zinc-binding domain"/>
    <property type="match status" value="1"/>
</dbReference>
<evidence type="ECO:0000256" key="6">
    <source>
        <dbReference type="PROSITE-ProRule" id="PRU00723"/>
    </source>
</evidence>
<evidence type="ECO:0000256" key="5">
    <source>
        <dbReference type="ARBA" id="ARBA00022833"/>
    </source>
</evidence>
<dbReference type="InterPro" id="IPR054361">
    <property type="entry name" value="Znf-CCCH_ZC3H4/6/8"/>
</dbReference>
<reference evidence="9" key="1">
    <citation type="submission" date="2025-08" db="UniProtKB">
        <authorList>
            <consortium name="Ensembl"/>
        </authorList>
    </citation>
    <scope>IDENTIFICATION</scope>
</reference>
<dbReference type="PANTHER" id="PTHR13119:SF12">
    <property type="entry name" value="PROTEIN SUPPRESSOR OF SABLE"/>
    <property type="match status" value="1"/>
</dbReference>
<keyword evidence="2 6" id="KW-0479">Metal-binding</keyword>
<feature type="zinc finger region" description="C3H1-type" evidence="6">
    <location>
        <begin position="276"/>
        <end position="304"/>
    </location>
</feature>
<feature type="compositionally biased region" description="Basic residues" evidence="7">
    <location>
        <begin position="178"/>
        <end position="190"/>
    </location>
</feature>
<keyword evidence="4 6" id="KW-0863">Zinc-finger</keyword>
<feature type="domain" description="C3H1-type" evidence="8">
    <location>
        <begin position="224"/>
        <end position="250"/>
    </location>
</feature>
<feature type="domain" description="C3H1-type" evidence="8">
    <location>
        <begin position="276"/>
        <end position="304"/>
    </location>
</feature>
<dbReference type="Pfam" id="PF18345">
    <property type="entry name" value="zf_CCCH_4"/>
    <property type="match status" value="1"/>
</dbReference>
<evidence type="ECO:0000256" key="2">
    <source>
        <dbReference type="ARBA" id="ARBA00022723"/>
    </source>
</evidence>
<organism evidence="9 10">
    <name type="scientific">Hippocampus comes</name>
    <name type="common">Tiger tail seahorse</name>
    <dbReference type="NCBI Taxonomy" id="109280"/>
    <lineage>
        <taxon>Eukaryota</taxon>
        <taxon>Metazoa</taxon>
        <taxon>Chordata</taxon>
        <taxon>Craniata</taxon>
        <taxon>Vertebrata</taxon>
        <taxon>Euteleostomi</taxon>
        <taxon>Actinopterygii</taxon>
        <taxon>Neopterygii</taxon>
        <taxon>Teleostei</taxon>
        <taxon>Neoteleostei</taxon>
        <taxon>Acanthomorphata</taxon>
        <taxon>Syngnathiaria</taxon>
        <taxon>Syngnathiformes</taxon>
        <taxon>Syngnathoidei</taxon>
        <taxon>Syngnathidae</taxon>
        <taxon>Hippocampus</taxon>
    </lineage>
</organism>